<name>A0A4Y5TSM5_9CAUD</name>
<reference evidence="2" key="1">
    <citation type="submission" date="2019-06" db="EMBL/GenBank/DDBJ databases">
        <title>Complete genome of the novel Klebsiella pneumoniae phage Marfa.</title>
        <authorList>
            <person name="Harb L."/>
            <person name="Boeckman J."/>
            <person name="Newkirk H."/>
            <person name="Liu M."/>
            <person name="Gill J."/>
            <person name="Ramsey J."/>
        </authorList>
    </citation>
    <scope>NUCLEOTIDE SEQUENCE [LARGE SCALE GENOMIC DNA]</scope>
</reference>
<dbReference type="EMBL" id="MN044033">
    <property type="protein sequence ID" value="QDB71661.1"/>
    <property type="molecule type" value="Genomic_DNA"/>
</dbReference>
<dbReference type="Proteomes" id="UP000320940">
    <property type="component" value="Segment"/>
</dbReference>
<sequence>MQNKYFRFISDEARAQFEASYSSNIDIANAIQNSIFKVIQVAGDDVVGIQFKSGATLTYSKDCLYITRDEMDEFFVEVCGFGGDSGSWEEGETYICTDLKGLVQRSKLNIRFAELVHLNRFKVLTVDYSLGSPRVKTVQVGNQKINLALVQAERPFFRRWIDFKNNIEGDIVVQEYLDELGELGELDEHDEPQDAENDIGTVDPAPLVLEGPAKIELTVIDEKSRLAAIKFLEGTRFANV</sequence>
<organism evidence="1 2">
    <name type="scientific">Klebsiella phage Marfa</name>
    <dbReference type="NCBI Taxonomy" id="2587809"/>
    <lineage>
        <taxon>Viruses</taxon>
        <taxon>Duplodnaviria</taxon>
        <taxon>Heunggongvirae</taxon>
        <taxon>Uroviricota</taxon>
        <taxon>Caudoviricetes</taxon>
        <taxon>Marfavirus</taxon>
        <taxon>Marfavirus marfa</taxon>
    </lineage>
</organism>
<evidence type="ECO:0000313" key="1">
    <source>
        <dbReference type="EMBL" id="QDB71661.1"/>
    </source>
</evidence>
<protein>
    <submittedName>
        <fullName evidence="1">Uncharacterized protein</fullName>
    </submittedName>
</protein>
<keyword evidence="2" id="KW-1185">Reference proteome</keyword>
<evidence type="ECO:0000313" key="2">
    <source>
        <dbReference type="Proteomes" id="UP000320940"/>
    </source>
</evidence>
<accession>A0A4Y5TSM5</accession>
<gene>
    <name evidence="1" type="ORF">CPT_Marfa_006</name>
</gene>
<proteinExistence type="predicted"/>